<dbReference type="Proteomes" id="UP001447188">
    <property type="component" value="Unassembled WGS sequence"/>
</dbReference>
<accession>A0ABR3GRZ7</accession>
<proteinExistence type="predicted"/>
<dbReference type="SUPFAM" id="SSF54695">
    <property type="entry name" value="POZ domain"/>
    <property type="match status" value="1"/>
</dbReference>
<dbReference type="EMBL" id="JBBBZM010000019">
    <property type="protein sequence ID" value="KAL0638713.1"/>
    <property type="molecule type" value="Genomic_DNA"/>
</dbReference>
<dbReference type="CDD" id="cd18186">
    <property type="entry name" value="BTB_POZ_ZBTB_KLHL-like"/>
    <property type="match status" value="1"/>
</dbReference>
<gene>
    <name evidence="2" type="ORF">Q9L58_002291</name>
</gene>
<keyword evidence="3" id="KW-1185">Reference proteome</keyword>
<dbReference type="InterPro" id="IPR011333">
    <property type="entry name" value="SKP1/BTB/POZ_sf"/>
</dbReference>
<name>A0ABR3GRZ7_9PEZI</name>
<reference evidence="2 3" key="1">
    <citation type="submission" date="2024-02" db="EMBL/GenBank/DDBJ databases">
        <title>Discinaceae phylogenomics.</title>
        <authorList>
            <person name="Dirks A.C."/>
            <person name="James T.Y."/>
        </authorList>
    </citation>
    <scope>NUCLEOTIDE SEQUENCE [LARGE SCALE GENOMIC DNA]</scope>
    <source>
        <strain evidence="2 3">ACD0624</strain>
    </source>
</reference>
<organism evidence="2 3">
    <name type="scientific">Discina gigas</name>
    <dbReference type="NCBI Taxonomy" id="1032678"/>
    <lineage>
        <taxon>Eukaryota</taxon>
        <taxon>Fungi</taxon>
        <taxon>Dikarya</taxon>
        <taxon>Ascomycota</taxon>
        <taxon>Pezizomycotina</taxon>
        <taxon>Pezizomycetes</taxon>
        <taxon>Pezizales</taxon>
        <taxon>Discinaceae</taxon>
        <taxon>Discina</taxon>
    </lineage>
</organism>
<feature type="domain" description="BTB" evidence="1">
    <location>
        <begin position="148"/>
        <end position="216"/>
    </location>
</feature>
<dbReference type="Gene3D" id="3.30.710.10">
    <property type="entry name" value="Potassium Channel Kv1.1, Chain A"/>
    <property type="match status" value="1"/>
</dbReference>
<evidence type="ECO:0000313" key="2">
    <source>
        <dbReference type="EMBL" id="KAL0638713.1"/>
    </source>
</evidence>
<evidence type="ECO:0000313" key="3">
    <source>
        <dbReference type="Proteomes" id="UP001447188"/>
    </source>
</evidence>
<protein>
    <recommendedName>
        <fullName evidence="1">BTB domain-containing protein</fullName>
    </recommendedName>
</protein>
<sequence>MVSRMLVSTESAGFPTGDVFDGKPHVPDIGKAVVRKIVFGHATFLHSVMVNELLSSLLLITADDLEVHYGSQGTRYGASGYTQTEAVFEPGEFITCIQGNYAGNAIRKKWGPYGSWSNGSTDRTFTWNSPNEDMGLLYLSGKANLMSPTVTLVAGEAGVEFNACESALCTLPFFHAAFQGGFREASEKKITMPEDDPEIVAALIEFLYNGQYTYTYDPQTTERSDRLVGATLLPVADAREGTFHARVYAIACKYSCEPLVKAAVKNFVYISLQLTDMDVIRHWKIAYENGLLLSDWEDEKSLVGFKRGLARQLKDLYLVHGDEMDKTFEEYPALGADFLRVAVCSGIDA</sequence>
<evidence type="ECO:0000259" key="1">
    <source>
        <dbReference type="PROSITE" id="PS50097"/>
    </source>
</evidence>
<comment type="caution">
    <text evidence="2">The sequence shown here is derived from an EMBL/GenBank/DDBJ whole genome shotgun (WGS) entry which is preliminary data.</text>
</comment>
<dbReference type="Pfam" id="PF00651">
    <property type="entry name" value="BTB"/>
    <property type="match status" value="1"/>
</dbReference>
<dbReference type="PROSITE" id="PS50097">
    <property type="entry name" value="BTB"/>
    <property type="match status" value="1"/>
</dbReference>
<dbReference type="PANTHER" id="PTHR47843">
    <property type="entry name" value="BTB DOMAIN-CONTAINING PROTEIN-RELATED"/>
    <property type="match status" value="1"/>
</dbReference>
<dbReference type="InterPro" id="IPR000210">
    <property type="entry name" value="BTB/POZ_dom"/>
</dbReference>